<protein>
    <recommendedName>
        <fullName evidence="4">NAD(+)--protein-arginine ADP-ribosyltransferase</fullName>
    </recommendedName>
</protein>
<evidence type="ECO:0000313" key="3">
    <source>
        <dbReference type="Proteomes" id="UP000244201"/>
    </source>
</evidence>
<feature type="compositionally biased region" description="Basic and acidic residues" evidence="1">
    <location>
        <begin position="130"/>
        <end position="142"/>
    </location>
</feature>
<reference evidence="2 3" key="1">
    <citation type="submission" date="2018-01" db="EMBL/GenBank/DDBJ databases">
        <title>Complete genome sequence of Streptomyces lunaelactis MM109T, a Ferroverdin A producer isolated from cave moonmilk deposits.</title>
        <authorList>
            <person name="Naome A."/>
            <person name="Martinet L."/>
            <person name="Maciejewska M."/>
            <person name="Anderssen S."/>
            <person name="Adam D."/>
            <person name="Tenconi E."/>
            <person name="Deflandre B."/>
            <person name="Arguelles-Arias A."/>
            <person name="Calusinska M."/>
            <person name="Copieters W."/>
            <person name="Karim L."/>
            <person name="Hanikenne M."/>
            <person name="Baurain D."/>
            <person name="van Wezel G."/>
            <person name="Smargiasso N."/>
            <person name="de Pauw E."/>
            <person name="Delfosse P."/>
            <person name="Rigali S."/>
        </authorList>
    </citation>
    <scope>NUCLEOTIDE SEQUENCE [LARGE SCALE GENOMIC DNA]</scope>
    <source>
        <strain evidence="2 3">MM109</strain>
    </source>
</reference>
<dbReference type="OrthoDB" id="3320501at2"/>
<keyword evidence="3" id="KW-1185">Reference proteome</keyword>
<feature type="compositionally biased region" description="Low complexity" evidence="1">
    <location>
        <begin position="491"/>
        <end position="505"/>
    </location>
</feature>
<organism evidence="2 3">
    <name type="scientific">Streptomyces lunaelactis</name>
    <dbReference type="NCBI Taxonomy" id="1535768"/>
    <lineage>
        <taxon>Bacteria</taxon>
        <taxon>Bacillati</taxon>
        <taxon>Actinomycetota</taxon>
        <taxon>Actinomycetes</taxon>
        <taxon>Kitasatosporales</taxon>
        <taxon>Streptomycetaceae</taxon>
        <taxon>Streptomyces</taxon>
    </lineage>
</organism>
<dbReference type="AlphaFoldDB" id="A0A2R4SXL6"/>
<accession>A0A2R4SXL6</accession>
<name>A0A2R4SXL6_9ACTN</name>
<feature type="compositionally biased region" description="Low complexity" evidence="1">
    <location>
        <begin position="421"/>
        <end position="443"/>
    </location>
</feature>
<proteinExistence type="predicted"/>
<evidence type="ECO:0008006" key="4">
    <source>
        <dbReference type="Google" id="ProtNLM"/>
    </source>
</evidence>
<gene>
    <name evidence="2" type="ORF">SLUN_04810</name>
</gene>
<evidence type="ECO:0000256" key="1">
    <source>
        <dbReference type="SAM" id="MobiDB-lite"/>
    </source>
</evidence>
<dbReference type="Gene3D" id="3.90.176.10">
    <property type="entry name" value="Toxin ADP-ribosyltransferase, Chain A, domain 1"/>
    <property type="match status" value="1"/>
</dbReference>
<sequence>MKLRLRAYVGDAVLIHPKGEPDRRALAFAERLARDVQNTLVVIDLPAGAVDRECEAVARLLSRDRYGTLRLVFGRGTREEIRTAGQRIADRLAREVLVPDGRVVPTLAGGLFIPSDQGDGWLRCRPGRPAQRDSRRFPKPHWEFSTPARPLPTGTHTVAEPVPGGVWVRDIRTEPSAAHRKRLVEDLPTHPDLLLVIVGSPGAPAVGLDDLARFWDTVLPNARAAVRFVLYGAVDVPAAVAPGQEMANALGHPVVLCAGLPAGAPGSGDMEVSAGDATPGRRPYADELSYVPVRAGHAPPPALSGLRPPLDGVPEIATGLYQYAPDAVLEVVQSGLWLRPPAEPPGANDIRRVPAAPGHAILHVDRGAPQTVQTAERMLALAEDIRQRLCAGTGADILLAPTEEPSALVPLGGANGPAPTPLGSAPAAAAPPAGRPAPALEHPAPLPPLPATEAGALTSAALTPPRTRLASGDLASVAPRIRGGASVDPEGVPVGPAVRVPPVRGGTSGRWGHPQAPAPARRGARRPRPGDSVPPPTEPAAPPRPADPEPASAGSDGPAPAPTMDITGQPPSGDPVAATRPEEPSAPDAPTAPGAADPASDPGRGRNPANAPVVRVPETTKELPARPGDAAQLPSPVPRIAGTPGPSAAADPTAAAPLEAPTGPVPGPARAPTERLARPAAARFRLESAAPDEVAAPSAPAPATPAPVPASRGATDLRVQPTPKAAACAVPPERGVAQERDWVRRTFKEQYNAVAGSVSRVIYESPGLRGGSKTEAAEALTELVAVRLYLSGDHRRADNAVRAATAGPHVPLARCVTAGLRRLPSYRGPALLRARLSAAERAWYREGRLATEWAFCHARTALHAGPRGGTDFLIWSMTARRTSQLDPAVPERVLFLPGTSFKVLRVEGTAVLLRELSPSEIAEDGRVDTQGEKLDEIAVKGLGKILDALEKAGSDDKADSADPPGLIVARRKEGAKP</sequence>
<feature type="compositionally biased region" description="Low complexity" evidence="1">
    <location>
        <begin position="586"/>
        <end position="602"/>
    </location>
</feature>
<dbReference type="RefSeq" id="WP_108147302.1">
    <property type="nucleotide sequence ID" value="NZ_CP026304.1"/>
</dbReference>
<dbReference type="KEGG" id="slk:SLUN_04810"/>
<evidence type="ECO:0000313" key="2">
    <source>
        <dbReference type="EMBL" id="AVZ71612.1"/>
    </source>
</evidence>
<feature type="region of interest" description="Disordered" evidence="1">
    <location>
        <begin position="129"/>
        <end position="158"/>
    </location>
</feature>
<feature type="region of interest" description="Disordered" evidence="1">
    <location>
        <begin position="409"/>
        <end position="452"/>
    </location>
</feature>
<feature type="compositionally biased region" description="Pro residues" evidence="1">
    <location>
        <begin position="532"/>
        <end position="545"/>
    </location>
</feature>
<feature type="compositionally biased region" description="Pro residues" evidence="1">
    <location>
        <begin position="699"/>
        <end position="708"/>
    </location>
</feature>
<feature type="compositionally biased region" description="Low complexity" evidence="1">
    <location>
        <begin position="641"/>
        <end position="662"/>
    </location>
</feature>
<dbReference type="EMBL" id="CP026304">
    <property type="protein sequence ID" value="AVZ71612.1"/>
    <property type="molecule type" value="Genomic_DNA"/>
</dbReference>
<feature type="region of interest" description="Disordered" evidence="1">
    <location>
        <begin position="689"/>
        <end position="715"/>
    </location>
</feature>
<feature type="compositionally biased region" description="Low complexity" evidence="1">
    <location>
        <begin position="689"/>
        <end position="698"/>
    </location>
</feature>
<dbReference type="Proteomes" id="UP000244201">
    <property type="component" value="Chromosome"/>
</dbReference>
<dbReference type="GeneID" id="55654587"/>
<feature type="region of interest" description="Disordered" evidence="1">
    <location>
        <begin position="482"/>
        <end position="675"/>
    </location>
</feature>
<feature type="region of interest" description="Disordered" evidence="1">
    <location>
        <begin position="952"/>
        <end position="977"/>
    </location>
</feature>
<feature type="compositionally biased region" description="Low complexity" evidence="1">
    <location>
        <begin position="549"/>
        <end position="558"/>
    </location>
</feature>